<dbReference type="GO" id="GO:0046040">
    <property type="term" value="P:IMP metabolic process"/>
    <property type="evidence" value="ECO:0007669"/>
    <property type="project" value="TreeGrafter"/>
</dbReference>
<feature type="binding site" description="in other chain" evidence="8">
    <location>
        <position position="224"/>
    </location>
    <ligand>
        <name>IMP</name>
        <dbReference type="ChEBI" id="CHEBI:58053"/>
        <note>ligand shared between dimeric partners</note>
    </ligand>
</feature>
<protein>
    <recommendedName>
        <fullName evidence="8 10">Adenylosuccinate synthetase</fullName>
        <shortName evidence="8">AMPSase</shortName>
        <shortName evidence="8">AdSS</shortName>
        <ecNumber evidence="8 10">6.3.4.4</ecNumber>
    </recommendedName>
    <alternativeName>
        <fullName evidence="8">IMP--aspartate ligase</fullName>
    </alternativeName>
</protein>
<feature type="binding site" description="in other chain" evidence="8">
    <location>
        <begin position="38"/>
        <end position="41"/>
    </location>
    <ligand>
        <name>IMP</name>
        <dbReference type="ChEBI" id="CHEBI:58053"/>
        <note>ligand shared between dimeric partners</note>
    </ligand>
</feature>
<dbReference type="InterPro" id="IPR001114">
    <property type="entry name" value="Adenylosuccinate_synthetase"/>
</dbReference>
<dbReference type="EC" id="6.3.4.4" evidence="8 10"/>
<dbReference type="InterPro" id="IPR042110">
    <property type="entry name" value="Adenylosuccinate_synth_dom2"/>
</dbReference>
<dbReference type="KEGG" id="pmet:G4Y79_13860"/>
<feature type="binding site" evidence="8">
    <location>
        <begin position="40"/>
        <end position="42"/>
    </location>
    <ligand>
        <name>GTP</name>
        <dbReference type="ChEBI" id="CHEBI:37565"/>
    </ligand>
</feature>
<dbReference type="SUPFAM" id="SSF52540">
    <property type="entry name" value="P-loop containing nucleoside triphosphate hydrolases"/>
    <property type="match status" value="1"/>
</dbReference>
<comment type="cofactor">
    <cofactor evidence="8">
        <name>Mg(2+)</name>
        <dbReference type="ChEBI" id="CHEBI:18420"/>
    </cofactor>
    <text evidence="8">Binds 1 Mg(2+) ion per subunit.</text>
</comment>
<keyword evidence="5 8" id="KW-0658">Purine biosynthesis</keyword>
<feature type="binding site" evidence="8">
    <location>
        <position position="144"/>
    </location>
    <ligand>
        <name>IMP</name>
        <dbReference type="ChEBI" id="CHEBI:58053"/>
        <note>ligand shared between dimeric partners</note>
    </ligand>
</feature>
<dbReference type="Gene3D" id="3.40.440.10">
    <property type="entry name" value="Adenylosuccinate Synthetase, subunit A, domain 1"/>
    <property type="match status" value="1"/>
</dbReference>
<dbReference type="PROSITE" id="PS00513">
    <property type="entry name" value="ADENYLOSUCCIN_SYN_2"/>
    <property type="match status" value="1"/>
</dbReference>
<keyword evidence="3 8" id="KW-0479">Metal-binding</keyword>
<feature type="binding site" evidence="8">
    <location>
        <position position="13"/>
    </location>
    <ligand>
        <name>Mg(2+)</name>
        <dbReference type="ChEBI" id="CHEBI:18420"/>
    </ligand>
</feature>
<dbReference type="PANTHER" id="PTHR11846:SF0">
    <property type="entry name" value="ADENYLOSUCCINATE SYNTHETASE"/>
    <property type="match status" value="1"/>
</dbReference>
<sequence>MPMTIIIGAQWGDEGKGRFVDWLSQEANIVARFSGGDNAGHTVALGDEVYKLHLIPSGILHENIIAIMGNGMVINPLSLLAEMDRLRSQGVHITPDNLYISNRAHIVTPAHIALDRLNEMERGEGAIGTTLKGIGPTYLDKTGRGGLRMGQMVDVERFAEDLQAHLQEKNEILAQAGQPLVDVEETIQKFVDAAHQIRPYIKDTVHYLDERLRQGARVVCEGAQGTLLDVDHGSYPFVTSSNPTAGGAITGLGVGPTRVDRVLGVAKSFSTRVGGGPMPTELDGEIADRLRGTGSQFWDEYGTTTGRARRCGWLDAVTLRYAVAINGFTELALTKLDILSGLDELKIAVAYEIDGERYEFAPSTIEEYAKATPIYETLPGWSEDVSGARQPSDLPQAALDYIARISELCQVPVFAVSVGPEREQLVQF</sequence>
<dbReference type="HAMAP" id="MF_00011">
    <property type="entry name" value="Adenylosucc_synth"/>
    <property type="match status" value="1"/>
</dbReference>
<keyword evidence="4 8" id="KW-0547">Nucleotide-binding</keyword>
<feature type="binding site" evidence="8">
    <location>
        <begin position="335"/>
        <end position="337"/>
    </location>
    <ligand>
        <name>GTP</name>
        <dbReference type="ChEBI" id="CHEBI:37565"/>
    </ligand>
</feature>
<feature type="binding site" description="in other chain" evidence="8">
    <location>
        <position position="239"/>
    </location>
    <ligand>
        <name>IMP</name>
        <dbReference type="ChEBI" id="CHEBI:58053"/>
        <note>ligand shared between dimeric partners</note>
    </ligand>
</feature>
<keyword evidence="12" id="KW-1185">Reference proteome</keyword>
<keyword evidence="2 8" id="KW-0436">Ligase</keyword>
<feature type="binding site" evidence="8">
    <location>
        <begin position="417"/>
        <end position="419"/>
    </location>
    <ligand>
        <name>GTP</name>
        <dbReference type="ChEBI" id="CHEBI:37565"/>
    </ligand>
</feature>
<dbReference type="InterPro" id="IPR042109">
    <property type="entry name" value="Adenylosuccinate_synth_dom1"/>
</dbReference>
<dbReference type="Proteomes" id="UP000594468">
    <property type="component" value="Chromosome"/>
</dbReference>
<feature type="binding site" evidence="8">
    <location>
        <position position="40"/>
    </location>
    <ligand>
        <name>Mg(2+)</name>
        <dbReference type="ChEBI" id="CHEBI:18420"/>
    </ligand>
</feature>
<feature type="binding site" evidence="8">
    <location>
        <begin position="303"/>
        <end position="309"/>
    </location>
    <ligand>
        <name>substrate</name>
    </ligand>
</feature>
<evidence type="ECO:0000256" key="2">
    <source>
        <dbReference type="ARBA" id="ARBA00022598"/>
    </source>
</evidence>
<evidence type="ECO:0000256" key="4">
    <source>
        <dbReference type="ARBA" id="ARBA00022741"/>
    </source>
</evidence>
<feature type="binding site" evidence="8">
    <location>
        <begin position="12"/>
        <end position="18"/>
    </location>
    <ligand>
        <name>GTP</name>
        <dbReference type="ChEBI" id="CHEBI:37565"/>
    </ligand>
</feature>
<feature type="active site" description="Proton acceptor" evidence="8">
    <location>
        <position position="13"/>
    </location>
</feature>
<dbReference type="PROSITE" id="PS01266">
    <property type="entry name" value="ADENYLOSUCCIN_SYN_1"/>
    <property type="match status" value="1"/>
</dbReference>
<proteinExistence type="inferred from homology"/>
<dbReference type="AlphaFoldDB" id="A0A7S8E5S2"/>
<comment type="catalytic activity">
    <reaction evidence="8 10">
        <text>IMP + L-aspartate + GTP = N(6)-(1,2-dicarboxyethyl)-AMP + GDP + phosphate + 2 H(+)</text>
        <dbReference type="Rhea" id="RHEA:15753"/>
        <dbReference type="ChEBI" id="CHEBI:15378"/>
        <dbReference type="ChEBI" id="CHEBI:29991"/>
        <dbReference type="ChEBI" id="CHEBI:37565"/>
        <dbReference type="ChEBI" id="CHEBI:43474"/>
        <dbReference type="ChEBI" id="CHEBI:57567"/>
        <dbReference type="ChEBI" id="CHEBI:58053"/>
        <dbReference type="ChEBI" id="CHEBI:58189"/>
        <dbReference type="EC" id="6.3.4.4"/>
    </reaction>
</comment>
<evidence type="ECO:0000256" key="10">
    <source>
        <dbReference type="RuleBase" id="RU000520"/>
    </source>
</evidence>
<dbReference type="PANTHER" id="PTHR11846">
    <property type="entry name" value="ADENYLOSUCCINATE SYNTHETASE"/>
    <property type="match status" value="1"/>
</dbReference>
<feature type="binding site" evidence="8">
    <location>
        <position position="309"/>
    </location>
    <ligand>
        <name>GTP</name>
        <dbReference type="ChEBI" id="CHEBI:37565"/>
    </ligand>
</feature>
<dbReference type="NCBIfam" id="TIGR00184">
    <property type="entry name" value="purA"/>
    <property type="match status" value="1"/>
</dbReference>
<dbReference type="GO" id="GO:0004019">
    <property type="term" value="F:adenylosuccinate synthase activity"/>
    <property type="evidence" value="ECO:0007669"/>
    <property type="project" value="UniProtKB-UniRule"/>
</dbReference>
<evidence type="ECO:0000313" key="11">
    <source>
        <dbReference type="EMBL" id="QPC80794.1"/>
    </source>
</evidence>
<gene>
    <name evidence="8" type="primary">purA</name>
    <name evidence="11" type="ORF">G4Y79_13860</name>
</gene>
<dbReference type="NCBIfam" id="NF002223">
    <property type="entry name" value="PRK01117.1"/>
    <property type="match status" value="1"/>
</dbReference>
<evidence type="ECO:0000256" key="9">
    <source>
        <dbReference type="PROSITE-ProRule" id="PRU10134"/>
    </source>
</evidence>
<accession>A0A7S8E5S2</accession>
<comment type="similarity">
    <text evidence="8 10">Belongs to the adenylosuccinate synthetase family.</text>
</comment>
<name>A0A7S8E5S2_9CHLR</name>
<dbReference type="InterPro" id="IPR042111">
    <property type="entry name" value="Adenylosuccinate_synth_dom3"/>
</dbReference>
<dbReference type="InterPro" id="IPR033128">
    <property type="entry name" value="Adenylosuccin_syn_Lys_AS"/>
</dbReference>
<evidence type="ECO:0000256" key="1">
    <source>
        <dbReference type="ARBA" id="ARBA00011738"/>
    </source>
</evidence>
<comment type="subcellular location">
    <subcellularLocation>
        <location evidence="8">Cytoplasm</location>
    </subcellularLocation>
</comment>
<evidence type="ECO:0000256" key="8">
    <source>
        <dbReference type="HAMAP-Rule" id="MF_00011"/>
    </source>
</evidence>
<keyword evidence="6 8" id="KW-0460">Magnesium</keyword>
<dbReference type="Pfam" id="PF00709">
    <property type="entry name" value="Adenylsucc_synt"/>
    <property type="match status" value="1"/>
</dbReference>
<evidence type="ECO:0000256" key="3">
    <source>
        <dbReference type="ARBA" id="ARBA00022723"/>
    </source>
</evidence>
<dbReference type="SMART" id="SM00788">
    <property type="entry name" value="Adenylsucc_synt"/>
    <property type="match status" value="1"/>
</dbReference>
<organism evidence="11 12">
    <name type="scientific">Phototrophicus methaneseepsis</name>
    <dbReference type="NCBI Taxonomy" id="2710758"/>
    <lineage>
        <taxon>Bacteria</taxon>
        <taxon>Bacillati</taxon>
        <taxon>Chloroflexota</taxon>
        <taxon>Candidatus Thermofontia</taxon>
        <taxon>Phototrophicales</taxon>
        <taxon>Phototrophicaceae</taxon>
        <taxon>Phototrophicus</taxon>
    </lineage>
</organism>
<feature type="binding site" description="in other chain" evidence="8">
    <location>
        <begin position="13"/>
        <end position="16"/>
    </location>
    <ligand>
        <name>IMP</name>
        <dbReference type="ChEBI" id="CHEBI:58053"/>
        <note>ligand shared between dimeric partners</note>
    </ligand>
</feature>
<dbReference type="Gene3D" id="1.10.300.10">
    <property type="entry name" value="Adenylosuccinate Synthetase, subunit A, domain 2"/>
    <property type="match status" value="1"/>
</dbReference>
<dbReference type="Gene3D" id="3.90.170.10">
    <property type="entry name" value="Adenylosuccinate Synthetase, subunit A, domain 3"/>
    <property type="match status" value="1"/>
</dbReference>
<keyword evidence="7 8" id="KW-0342">GTP-binding</keyword>
<evidence type="ECO:0000313" key="12">
    <source>
        <dbReference type="Proteomes" id="UP000594468"/>
    </source>
</evidence>
<feature type="binding site" description="in other chain" evidence="8">
    <location>
        <position position="307"/>
    </location>
    <ligand>
        <name>IMP</name>
        <dbReference type="ChEBI" id="CHEBI:58053"/>
        <note>ligand shared between dimeric partners</note>
    </ligand>
</feature>
<dbReference type="UniPathway" id="UPA00075">
    <property type="reaction ID" value="UER00335"/>
</dbReference>
<dbReference type="EMBL" id="CP062983">
    <property type="protein sequence ID" value="QPC80794.1"/>
    <property type="molecule type" value="Genomic_DNA"/>
</dbReference>
<comment type="function">
    <text evidence="8">Plays an important role in the de novo pathway of purine nucleotide biosynthesis. Catalyzes the first committed step in the biosynthesis of AMP from IMP.</text>
</comment>
<evidence type="ECO:0000256" key="6">
    <source>
        <dbReference type="ARBA" id="ARBA00022842"/>
    </source>
</evidence>
<reference evidence="11 12" key="1">
    <citation type="submission" date="2020-02" db="EMBL/GenBank/DDBJ databases">
        <authorList>
            <person name="Zheng R.K."/>
            <person name="Sun C.M."/>
        </authorList>
    </citation>
    <scope>NUCLEOTIDE SEQUENCE [LARGE SCALE GENOMIC DNA]</scope>
    <source>
        <strain evidence="12">rifampicinis</strain>
    </source>
</reference>
<dbReference type="GO" id="GO:0005737">
    <property type="term" value="C:cytoplasm"/>
    <property type="evidence" value="ECO:0007669"/>
    <property type="project" value="UniProtKB-SubCell"/>
</dbReference>
<dbReference type="FunFam" id="1.10.300.10:FF:000001">
    <property type="entry name" value="Adenylosuccinate synthetase"/>
    <property type="match status" value="1"/>
</dbReference>
<feature type="active site" description="Proton donor" evidence="8">
    <location>
        <position position="41"/>
    </location>
</feature>
<keyword evidence="8" id="KW-0963">Cytoplasm</keyword>
<dbReference type="RefSeq" id="WP_195168869.1">
    <property type="nucleotide sequence ID" value="NZ_CP062983.1"/>
</dbReference>
<comment type="subunit">
    <text evidence="1 8">Homodimer.</text>
</comment>
<evidence type="ECO:0000256" key="7">
    <source>
        <dbReference type="ARBA" id="ARBA00023134"/>
    </source>
</evidence>
<feature type="binding site" description="in other chain" evidence="8">
    <location>
        <position position="130"/>
    </location>
    <ligand>
        <name>IMP</name>
        <dbReference type="ChEBI" id="CHEBI:58053"/>
        <note>ligand shared between dimeric partners</note>
    </ligand>
</feature>
<dbReference type="GO" id="GO:0044208">
    <property type="term" value="P:'de novo' AMP biosynthetic process"/>
    <property type="evidence" value="ECO:0007669"/>
    <property type="project" value="UniProtKB-UniRule"/>
</dbReference>
<dbReference type="CDD" id="cd03108">
    <property type="entry name" value="AdSS"/>
    <property type="match status" value="1"/>
</dbReference>
<dbReference type="FunFam" id="3.90.170.10:FF:000001">
    <property type="entry name" value="Adenylosuccinate synthetase"/>
    <property type="match status" value="1"/>
</dbReference>
<dbReference type="GO" id="GO:0005525">
    <property type="term" value="F:GTP binding"/>
    <property type="evidence" value="ECO:0007669"/>
    <property type="project" value="UniProtKB-UniRule"/>
</dbReference>
<dbReference type="GO" id="GO:0000287">
    <property type="term" value="F:magnesium ion binding"/>
    <property type="evidence" value="ECO:0007669"/>
    <property type="project" value="UniProtKB-UniRule"/>
</dbReference>
<evidence type="ECO:0000256" key="5">
    <source>
        <dbReference type="ARBA" id="ARBA00022755"/>
    </source>
</evidence>
<feature type="active site" evidence="9">
    <location>
        <position position="141"/>
    </location>
</feature>
<dbReference type="InterPro" id="IPR018220">
    <property type="entry name" value="Adenylosuccin_syn_GTP-bd"/>
</dbReference>
<comment type="pathway">
    <text evidence="8 10">Purine metabolism; AMP biosynthesis via de novo pathway; AMP from IMP: step 1/2.</text>
</comment>
<dbReference type="InterPro" id="IPR027417">
    <property type="entry name" value="P-loop_NTPase"/>
</dbReference>